<accession>A0A392SMK1</accession>
<dbReference type="EMBL" id="LXQA010400771">
    <property type="protein sequence ID" value="MCI49414.1"/>
    <property type="molecule type" value="Genomic_DNA"/>
</dbReference>
<organism evidence="1 2">
    <name type="scientific">Trifolium medium</name>
    <dbReference type="NCBI Taxonomy" id="97028"/>
    <lineage>
        <taxon>Eukaryota</taxon>
        <taxon>Viridiplantae</taxon>
        <taxon>Streptophyta</taxon>
        <taxon>Embryophyta</taxon>
        <taxon>Tracheophyta</taxon>
        <taxon>Spermatophyta</taxon>
        <taxon>Magnoliopsida</taxon>
        <taxon>eudicotyledons</taxon>
        <taxon>Gunneridae</taxon>
        <taxon>Pentapetalae</taxon>
        <taxon>rosids</taxon>
        <taxon>fabids</taxon>
        <taxon>Fabales</taxon>
        <taxon>Fabaceae</taxon>
        <taxon>Papilionoideae</taxon>
        <taxon>50 kb inversion clade</taxon>
        <taxon>NPAAA clade</taxon>
        <taxon>Hologalegina</taxon>
        <taxon>IRL clade</taxon>
        <taxon>Trifolieae</taxon>
        <taxon>Trifolium</taxon>
    </lineage>
</organism>
<sequence>MPPRVAPVVPQQD</sequence>
<comment type="caution">
    <text evidence="1">The sequence shown here is derived from an EMBL/GenBank/DDBJ whole genome shotgun (WGS) entry which is preliminary data.</text>
</comment>
<keyword evidence="2" id="KW-1185">Reference proteome</keyword>
<proteinExistence type="predicted"/>
<feature type="non-terminal residue" evidence="1">
    <location>
        <position position="13"/>
    </location>
</feature>
<evidence type="ECO:0000313" key="1">
    <source>
        <dbReference type="EMBL" id="MCI49414.1"/>
    </source>
</evidence>
<dbReference type="Proteomes" id="UP000265520">
    <property type="component" value="Unassembled WGS sequence"/>
</dbReference>
<protein>
    <submittedName>
        <fullName evidence="1">Uncharacterized protein</fullName>
    </submittedName>
</protein>
<reference evidence="1 2" key="1">
    <citation type="journal article" date="2018" name="Front. Plant Sci.">
        <title>Red Clover (Trifolium pratense) and Zigzag Clover (T. medium) - A Picture of Genomic Similarities and Differences.</title>
        <authorList>
            <person name="Dluhosova J."/>
            <person name="Istvanek J."/>
            <person name="Nedelnik J."/>
            <person name="Repkova J."/>
        </authorList>
    </citation>
    <scope>NUCLEOTIDE SEQUENCE [LARGE SCALE GENOMIC DNA]</scope>
    <source>
        <strain evidence="2">cv. 10/8</strain>
        <tissue evidence="1">Leaf</tissue>
    </source>
</reference>
<evidence type="ECO:0000313" key="2">
    <source>
        <dbReference type="Proteomes" id="UP000265520"/>
    </source>
</evidence>
<name>A0A392SMK1_9FABA</name>